<proteinExistence type="predicted"/>
<gene>
    <name evidence="1" type="ORF">TCM_016277</name>
</gene>
<evidence type="ECO:0000313" key="2">
    <source>
        <dbReference type="Proteomes" id="UP000026915"/>
    </source>
</evidence>
<dbReference type="Gramene" id="EOY24778">
    <property type="protein sequence ID" value="EOY24778"/>
    <property type="gene ID" value="TCM_016277"/>
</dbReference>
<dbReference type="InParanoid" id="A0A061G5V8"/>
<sequence>MEESKMILLVIFSRTQNQGIGGFHLVTMIKLGTGHHPYLAVYQAQRQRLHGEVQFSPLTMKLALPWKWSVCRTRHD</sequence>
<accession>A0A061G5V8</accession>
<dbReference type="EMBL" id="CM001881">
    <property type="protein sequence ID" value="EOY24778.1"/>
    <property type="molecule type" value="Genomic_DNA"/>
</dbReference>
<organism evidence="1 2">
    <name type="scientific">Theobroma cacao</name>
    <name type="common">Cacao</name>
    <name type="synonym">Cocoa</name>
    <dbReference type="NCBI Taxonomy" id="3641"/>
    <lineage>
        <taxon>Eukaryota</taxon>
        <taxon>Viridiplantae</taxon>
        <taxon>Streptophyta</taxon>
        <taxon>Embryophyta</taxon>
        <taxon>Tracheophyta</taxon>
        <taxon>Spermatophyta</taxon>
        <taxon>Magnoliopsida</taxon>
        <taxon>eudicotyledons</taxon>
        <taxon>Gunneridae</taxon>
        <taxon>Pentapetalae</taxon>
        <taxon>rosids</taxon>
        <taxon>malvids</taxon>
        <taxon>Malvales</taxon>
        <taxon>Malvaceae</taxon>
        <taxon>Byttnerioideae</taxon>
        <taxon>Theobroma</taxon>
    </lineage>
</organism>
<evidence type="ECO:0000313" key="1">
    <source>
        <dbReference type="EMBL" id="EOY24778.1"/>
    </source>
</evidence>
<dbReference type="AlphaFoldDB" id="A0A061G5V8"/>
<reference evidence="1 2" key="1">
    <citation type="journal article" date="2013" name="Genome Biol.">
        <title>The genome sequence of the most widely cultivated cacao type and its use to identify candidate genes regulating pod color.</title>
        <authorList>
            <person name="Motamayor J.C."/>
            <person name="Mockaitis K."/>
            <person name="Schmutz J."/>
            <person name="Haiminen N."/>
            <person name="Iii D.L."/>
            <person name="Cornejo O."/>
            <person name="Findley S.D."/>
            <person name="Zheng P."/>
            <person name="Utro F."/>
            <person name="Royaert S."/>
            <person name="Saski C."/>
            <person name="Jenkins J."/>
            <person name="Podicheti R."/>
            <person name="Zhao M."/>
            <person name="Scheffler B.E."/>
            <person name="Stack J.C."/>
            <person name="Feltus F.A."/>
            <person name="Mustiga G.M."/>
            <person name="Amores F."/>
            <person name="Phillips W."/>
            <person name="Marelli J.P."/>
            <person name="May G.D."/>
            <person name="Shapiro H."/>
            <person name="Ma J."/>
            <person name="Bustamante C.D."/>
            <person name="Schnell R.J."/>
            <person name="Main D."/>
            <person name="Gilbert D."/>
            <person name="Parida L."/>
            <person name="Kuhn D.N."/>
        </authorList>
    </citation>
    <scope>NUCLEOTIDE SEQUENCE [LARGE SCALE GENOMIC DNA]</scope>
    <source>
        <strain evidence="2">cv. Matina 1-6</strain>
    </source>
</reference>
<dbReference type="Proteomes" id="UP000026915">
    <property type="component" value="Chromosome 3"/>
</dbReference>
<name>A0A061G5V8_THECC</name>
<dbReference type="HOGENOM" id="CLU_2659483_0_0_1"/>
<protein>
    <submittedName>
        <fullName evidence="1">Uncharacterized protein</fullName>
    </submittedName>
</protein>
<keyword evidence="2" id="KW-1185">Reference proteome</keyword>